<gene>
    <name evidence="1" type="ORF">LCGC14_1518210</name>
</gene>
<organism evidence="1">
    <name type="scientific">marine sediment metagenome</name>
    <dbReference type="NCBI Taxonomy" id="412755"/>
    <lineage>
        <taxon>unclassified sequences</taxon>
        <taxon>metagenomes</taxon>
        <taxon>ecological metagenomes</taxon>
    </lineage>
</organism>
<comment type="caution">
    <text evidence="1">The sequence shown here is derived from an EMBL/GenBank/DDBJ whole genome shotgun (WGS) entry which is preliminary data.</text>
</comment>
<accession>A0A0F9IZN9</accession>
<name>A0A0F9IZN9_9ZZZZ</name>
<reference evidence="1" key="1">
    <citation type="journal article" date="2015" name="Nature">
        <title>Complex archaea that bridge the gap between prokaryotes and eukaryotes.</title>
        <authorList>
            <person name="Spang A."/>
            <person name="Saw J.H."/>
            <person name="Jorgensen S.L."/>
            <person name="Zaremba-Niedzwiedzka K."/>
            <person name="Martijn J."/>
            <person name="Lind A.E."/>
            <person name="van Eijk R."/>
            <person name="Schleper C."/>
            <person name="Guy L."/>
            <person name="Ettema T.J."/>
        </authorList>
    </citation>
    <scope>NUCLEOTIDE SEQUENCE</scope>
</reference>
<dbReference type="AlphaFoldDB" id="A0A0F9IZN9"/>
<protein>
    <submittedName>
        <fullName evidence="1">Uncharacterized protein</fullName>
    </submittedName>
</protein>
<dbReference type="EMBL" id="LAZR01011229">
    <property type="protein sequence ID" value="KKM62778.1"/>
    <property type="molecule type" value="Genomic_DNA"/>
</dbReference>
<evidence type="ECO:0000313" key="1">
    <source>
        <dbReference type="EMBL" id="KKM62778.1"/>
    </source>
</evidence>
<proteinExistence type="predicted"/>
<sequence>MKIGVNFKPLYFYSSNLKKIKHHLLDMGYVIKEESDFFLKLELFQSNERFLIRIYKTGDFSYYSYYDRINRIQLSNLISKSMVLLENLRSNNFIQVEYPQKIYFLFFGEKKNIKPERIKKVILKICKNYFNQCKIIYKFQNEYMLKLEASQENII</sequence>